<dbReference type="RefSeq" id="WP_046508180.1">
    <property type="nucleotide sequence ID" value="NZ_LANI01000020.1"/>
</dbReference>
<evidence type="ECO:0000313" key="3">
    <source>
        <dbReference type="Proteomes" id="UP000034491"/>
    </source>
</evidence>
<proteinExistence type="predicted"/>
<gene>
    <name evidence="2" type="ORF">WH95_13495</name>
</gene>
<dbReference type="Proteomes" id="UP000034491">
    <property type="component" value="Unassembled WGS sequence"/>
</dbReference>
<dbReference type="AlphaFoldDB" id="A0A0M2R2Z6"/>
<dbReference type="EMBL" id="LANI01000020">
    <property type="protein sequence ID" value="KKJ76237.1"/>
    <property type="molecule type" value="Genomic_DNA"/>
</dbReference>
<sequence length="403" mass="45868">MPKMSLDDIFDDEIIGEVEVKLKDTDPETTRILSNFDEINRFIDRHGYVPGKGEGKPSVSERSLMLRLKGILKNENAVQKLIPHDKHGLLSSSSEEEAVNDPVEEEFIPSSLDDILDLDDDILSTDTDDIFEIKHVPTAEQKKKAKADWTSERTKCEDFDKFEPLFEECVKDLKIGKRKAIEFRKEQEIKAGEFFILNGVTLFIAEVGETQIRNGKKNARLRVIFDNGMEGNNLLRSIATELYKDPNGRRISTPESGPLFEEIDESTQGVLTGTIYVVRSLSNDPSIKSLDGQLYKIGVTKGSLEDRIRNVTEDPTFLMAPVHPLRTFALMDVDPKKVEHLLHRFFSEARLDIEITDRFGKPFKPREWFLLPLPVVEKAIRLLIEGSIVDYMYDSNNGAIVLR</sequence>
<dbReference type="SMART" id="SM00974">
    <property type="entry name" value="T5orf172"/>
    <property type="match status" value="1"/>
</dbReference>
<name>A0A0M2R2Z6_9PROT</name>
<reference evidence="2 3" key="1">
    <citation type="submission" date="2015-03" db="EMBL/GenBank/DDBJ databases">
        <title>Genome sequence of Kiloniella sp. P1-1, isolated from the gut microflora of Pacific white shrimp, Penaeus vannamei.</title>
        <authorList>
            <person name="Shao Z."/>
            <person name="Wang L."/>
            <person name="Li X."/>
        </authorList>
    </citation>
    <scope>NUCLEOTIDE SEQUENCE [LARGE SCALE GENOMIC DNA]</scope>
    <source>
        <strain evidence="2 3">P1-1</strain>
    </source>
</reference>
<accession>A0A0M2R2Z6</accession>
<feature type="domain" description="Bacteriophage T5 Orf172 DNA-binding" evidence="1">
    <location>
        <begin position="289"/>
        <end position="383"/>
    </location>
</feature>
<dbReference type="Pfam" id="PF13455">
    <property type="entry name" value="MUG113"/>
    <property type="match status" value="1"/>
</dbReference>
<comment type="caution">
    <text evidence="2">The sequence shown here is derived from an EMBL/GenBank/DDBJ whole genome shotgun (WGS) entry which is preliminary data.</text>
</comment>
<dbReference type="InterPro" id="IPR018306">
    <property type="entry name" value="Phage_T5_Orf172_DNA-bd"/>
</dbReference>
<dbReference type="STRING" id="1549748.WH95_13495"/>
<dbReference type="OrthoDB" id="9814995at2"/>
<evidence type="ECO:0000259" key="1">
    <source>
        <dbReference type="SMART" id="SM00974"/>
    </source>
</evidence>
<protein>
    <recommendedName>
        <fullName evidence="1">Bacteriophage T5 Orf172 DNA-binding domain-containing protein</fullName>
    </recommendedName>
</protein>
<keyword evidence="3" id="KW-1185">Reference proteome</keyword>
<organism evidence="2 3">
    <name type="scientific">Kiloniella litopenaei</name>
    <dbReference type="NCBI Taxonomy" id="1549748"/>
    <lineage>
        <taxon>Bacteria</taxon>
        <taxon>Pseudomonadati</taxon>
        <taxon>Pseudomonadota</taxon>
        <taxon>Alphaproteobacteria</taxon>
        <taxon>Rhodospirillales</taxon>
        <taxon>Kiloniellaceae</taxon>
        <taxon>Kiloniella</taxon>
    </lineage>
</organism>
<evidence type="ECO:0000313" key="2">
    <source>
        <dbReference type="EMBL" id="KKJ76237.1"/>
    </source>
</evidence>